<dbReference type="Pfam" id="PF00160">
    <property type="entry name" value="Pro_isomerase"/>
    <property type="match status" value="1"/>
</dbReference>
<dbReference type="InterPro" id="IPR044665">
    <property type="entry name" value="E_coli_cyclophilin_A-like"/>
</dbReference>
<sequence length="311" mass="34610">RLIAAGGEGMNTFEMGRLLGAMALLLAAQGPAFADALEGEASSADILAAADASDWLQLDQDNLLYIELERGRVVVALSTSLAPRHVAQIKALAREHFYDGLSFYRVIDGFVAQGGDIFENREIRTAKKTMTAEFDEPAPDWLNFKPLADEDGYAAITGFVNGMPVGLDESAARAWHLHCAGAFAFGRNNDRDSASTEFYITLQPQRYLDRNMTVFGRVVQGMEHLQALRRVQPAETPEDDLGETILSMRIGADMPEADRTALEILRSDTPTFQRYVASRRNRPEEFFYFRPDYINVCDLPYPVREISDTGE</sequence>
<dbReference type="GO" id="GO:0003755">
    <property type="term" value="F:peptidyl-prolyl cis-trans isomerase activity"/>
    <property type="evidence" value="ECO:0007669"/>
    <property type="project" value="UniProtKB-KW"/>
</dbReference>
<dbReference type="Gene3D" id="2.40.100.10">
    <property type="entry name" value="Cyclophilin-like"/>
    <property type="match status" value="1"/>
</dbReference>
<dbReference type="EMBL" id="UOEH01000419">
    <property type="protein sequence ID" value="VAW03974.1"/>
    <property type="molecule type" value="Genomic_DNA"/>
</dbReference>
<evidence type="ECO:0000256" key="1">
    <source>
        <dbReference type="ARBA" id="ARBA00013194"/>
    </source>
</evidence>
<feature type="domain" description="PPIase cyclophilin-type" evidence="4">
    <location>
        <begin position="71"/>
        <end position="252"/>
    </location>
</feature>
<dbReference type="PANTHER" id="PTHR43246">
    <property type="entry name" value="PEPTIDYL-PROLYL CIS-TRANS ISOMERASE CYP38, CHLOROPLASTIC"/>
    <property type="match status" value="1"/>
</dbReference>
<evidence type="ECO:0000256" key="2">
    <source>
        <dbReference type="ARBA" id="ARBA00023110"/>
    </source>
</evidence>
<reference evidence="5" key="1">
    <citation type="submission" date="2018-06" db="EMBL/GenBank/DDBJ databases">
        <authorList>
            <person name="Zhirakovskaya E."/>
        </authorList>
    </citation>
    <scope>NUCLEOTIDE SEQUENCE</scope>
</reference>
<keyword evidence="3" id="KW-0413">Isomerase</keyword>
<gene>
    <name evidence="5" type="ORF">MNBD_ALPHA05-1898</name>
</gene>
<proteinExistence type="predicted"/>
<organism evidence="5">
    <name type="scientific">hydrothermal vent metagenome</name>
    <dbReference type="NCBI Taxonomy" id="652676"/>
    <lineage>
        <taxon>unclassified sequences</taxon>
        <taxon>metagenomes</taxon>
        <taxon>ecological metagenomes</taxon>
    </lineage>
</organism>
<dbReference type="PROSITE" id="PS50072">
    <property type="entry name" value="CSA_PPIASE_2"/>
    <property type="match status" value="1"/>
</dbReference>
<dbReference type="AlphaFoldDB" id="A0A3B0T568"/>
<dbReference type="CDD" id="cd00317">
    <property type="entry name" value="cyclophilin"/>
    <property type="match status" value="1"/>
</dbReference>
<feature type="non-terminal residue" evidence="5">
    <location>
        <position position="1"/>
    </location>
</feature>
<accession>A0A3B0T568</accession>
<evidence type="ECO:0000259" key="4">
    <source>
        <dbReference type="PROSITE" id="PS50072"/>
    </source>
</evidence>
<dbReference type="InterPro" id="IPR029000">
    <property type="entry name" value="Cyclophilin-like_dom_sf"/>
</dbReference>
<dbReference type="EC" id="5.2.1.8" evidence="1"/>
<name>A0A3B0T568_9ZZZZ</name>
<protein>
    <recommendedName>
        <fullName evidence="1">peptidylprolyl isomerase</fullName>
        <ecNumber evidence="1">5.2.1.8</ecNumber>
    </recommendedName>
</protein>
<evidence type="ECO:0000256" key="3">
    <source>
        <dbReference type="ARBA" id="ARBA00023235"/>
    </source>
</evidence>
<dbReference type="SUPFAM" id="SSF50891">
    <property type="entry name" value="Cyclophilin-like"/>
    <property type="match status" value="1"/>
</dbReference>
<dbReference type="InterPro" id="IPR002130">
    <property type="entry name" value="Cyclophilin-type_PPIase_dom"/>
</dbReference>
<keyword evidence="2" id="KW-0697">Rotamase</keyword>
<evidence type="ECO:0000313" key="5">
    <source>
        <dbReference type="EMBL" id="VAW03974.1"/>
    </source>
</evidence>